<gene>
    <name evidence="1" type="ORF">HMPREF9193_00972</name>
</gene>
<evidence type="ECO:0000313" key="2">
    <source>
        <dbReference type="Proteomes" id="UP000016649"/>
    </source>
</evidence>
<protein>
    <submittedName>
        <fullName evidence="1">Uncharacterized protein</fullName>
    </submittedName>
</protein>
<accession>A0ABN0NZ02</accession>
<dbReference type="EMBL" id="AWVH01000026">
    <property type="protein sequence ID" value="ERJ93299.1"/>
    <property type="molecule type" value="Genomic_DNA"/>
</dbReference>
<proteinExistence type="predicted"/>
<comment type="caution">
    <text evidence="1">The sequence shown here is derived from an EMBL/GenBank/DDBJ whole genome shotgun (WGS) entry which is preliminary data.</text>
</comment>
<reference evidence="1 2" key="1">
    <citation type="submission" date="2013-08" db="EMBL/GenBank/DDBJ databases">
        <authorList>
            <person name="Weinstock G."/>
            <person name="Sodergren E."/>
            <person name="Wylie T."/>
            <person name="Fulton L."/>
            <person name="Fulton R."/>
            <person name="Fronick C."/>
            <person name="O'Laughlin M."/>
            <person name="Godfrey J."/>
            <person name="Miner T."/>
            <person name="Herter B."/>
            <person name="Appelbaum E."/>
            <person name="Cordes M."/>
            <person name="Lek S."/>
            <person name="Wollam A."/>
            <person name="Pepin K.H."/>
            <person name="Palsikar V.B."/>
            <person name="Mitreva M."/>
            <person name="Wilson R.K."/>
        </authorList>
    </citation>
    <scope>NUCLEOTIDE SEQUENCE [LARGE SCALE GENOMIC DNA]</scope>
    <source>
        <strain evidence="1 2">ATCC 700332</strain>
    </source>
</reference>
<organism evidence="1 2">
    <name type="scientific">Treponema lecithinolyticum ATCC 700332</name>
    <dbReference type="NCBI Taxonomy" id="1321815"/>
    <lineage>
        <taxon>Bacteria</taxon>
        <taxon>Pseudomonadati</taxon>
        <taxon>Spirochaetota</taxon>
        <taxon>Spirochaetia</taxon>
        <taxon>Spirochaetales</taxon>
        <taxon>Treponemataceae</taxon>
        <taxon>Treponema</taxon>
    </lineage>
</organism>
<evidence type="ECO:0000313" key="1">
    <source>
        <dbReference type="EMBL" id="ERJ93299.1"/>
    </source>
</evidence>
<sequence length="49" mass="5879">MHRNSNSAPLFRYSYIRTSFVIQIDYNLLKPVCQMCKIKLQKTRTPVFK</sequence>
<name>A0ABN0NZ02_TRELE</name>
<keyword evidence="2" id="KW-1185">Reference proteome</keyword>
<dbReference type="Proteomes" id="UP000016649">
    <property type="component" value="Unassembled WGS sequence"/>
</dbReference>